<dbReference type="InterPro" id="IPR050579">
    <property type="entry name" value="PMP-22/EMP/MP20-like"/>
</dbReference>
<evidence type="ECO:0000256" key="2">
    <source>
        <dbReference type="ARBA" id="ARBA00022692"/>
    </source>
</evidence>
<feature type="transmembrane region" description="Helical" evidence="6">
    <location>
        <begin position="283"/>
        <end position="309"/>
    </location>
</feature>
<dbReference type="Pfam" id="PF07062">
    <property type="entry name" value="Clc-like"/>
    <property type="match status" value="1"/>
</dbReference>
<evidence type="ECO:0000256" key="5">
    <source>
        <dbReference type="ARBA" id="ARBA00060861"/>
    </source>
</evidence>
<dbReference type="EMBL" id="UYRT01087108">
    <property type="protein sequence ID" value="VDN32173.1"/>
    <property type="molecule type" value="Genomic_DNA"/>
</dbReference>
<evidence type="ECO:0000256" key="1">
    <source>
        <dbReference type="ARBA" id="ARBA00004141"/>
    </source>
</evidence>
<dbReference type="PANTHER" id="PTHR10671">
    <property type="entry name" value="EPITHELIAL MEMBRANE PROTEIN-RELATED"/>
    <property type="match status" value="1"/>
</dbReference>
<keyword evidence="4 6" id="KW-0472">Membrane</keyword>
<feature type="transmembrane region" description="Helical" evidence="6">
    <location>
        <begin position="233"/>
        <end position="258"/>
    </location>
</feature>
<dbReference type="Proteomes" id="UP000271098">
    <property type="component" value="Unassembled WGS sequence"/>
</dbReference>
<accession>A0A3P7N618</accession>
<dbReference type="InterPro" id="IPR010761">
    <property type="entry name" value="Clc_prot-like"/>
</dbReference>
<dbReference type="GO" id="GO:0005886">
    <property type="term" value="C:plasma membrane"/>
    <property type="evidence" value="ECO:0007669"/>
    <property type="project" value="TreeGrafter"/>
</dbReference>
<keyword evidence="3 6" id="KW-1133">Transmembrane helix</keyword>
<feature type="transmembrane region" description="Helical" evidence="6">
    <location>
        <begin position="199"/>
        <end position="226"/>
    </location>
</feature>
<evidence type="ECO:0000256" key="3">
    <source>
        <dbReference type="ARBA" id="ARBA00022989"/>
    </source>
</evidence>
<reference evidence="7 8" key="1">
    <citation type="submission" date="2018-11" db="EMBL/GenBank/DDBJ databases">
        <authorList>
            <consortium name="Pathogen Informatics"/>
        </authorList>
    </citation>
    <scope>NUCLEOTIDE SEQUENCE [LARGE SCALE GENOMIC DNA]</scope>
</reference>
<dbReference type="AlphaFoldDB" id="A0A3P7N618"/>
<gene>
    <name evidence="7" type="ORF">GPUH_LOCUS18639</name>
</gene>
<evidence type="ECO:0000256" key="6">
    <source>
        <dbReference type="SAM" id="Phobius"/>
    </source>
</evidence>
<evidence type="ECO:0000313" key="7">
    <source>
        <dbReference type="EMBL" id="VDN32173.1"/>
    </source>
</evidence>
<dbReference type="Gene3D" id="1.20.140.150">
    <property type="match status" value="1"/>
</dbReference>
<sequence length="345" mass="38914">MGRLKCLHGLFFYLIKSDMLSRILPLSCNADPEMWHSAPGPEGIRGRAIMARRLSMTSLNSLTSIDLTPNYEGAIVRFCFGNVICEAPDKSRSLPIADKNPSCKLAADLLNMYLNNIDTDVVVKTDNGELFAHRYVAEDTDAHRYVQSGLWMYCPGGVPCWYIFSDNLINYYEKVDICRFLLIGDCRKKLIRTPYFFGWHYAVLVLLLFALAFGFTAAGSLAISIFRASKARLLTIVFNIFTFLSFLFLSVGLAVFVINAEMLESRFLIGIKNTFKKEYGYSFYLAGLACMFLLFGLLAGAMATTYLFFTKNGRSFVEDAQLKSRTHASTWNPFASLRKPKVTNK</sequence>
<comment type="subcellular location">
    <subcellularLocation>
        <location evidence="1">Membrane</location>
        <topology evidence="1">Multi-pass membrane protein</topology>
    </subcellularLocation>
</comment>
<dbReference type="PANTHER" id="PTHR10671:SF96">
    <property type="entry name" value="CLC-LIKE PROTEIN 5"/>
    <property type="match status" value="1"/>
</dbReference>
<organism evidence="7 8">
    <name type="scientific">Gongylonema pulchrum</name>
    <dbReference type="NCBI Taxonomy" id="637853"/>
    <lineage>
        <taxon>Eukaryota</taxon>
        <taxon>Metazoa</taxon>
        <taxon>Ecdysozoa</taxon>
        <taxon>Nematoda</taxon>
        <taxon>Chromadorea</taxon>
        <taxon>Rhabditida</taxon>
        <taxon>Spirurina</taxon>
        <taxon>Spiruromorpha</taxon>
        <taxon>Spiruroidea</taxon>
        <taxon>Gongylonematidae</taxon>
        <taxon>Gongylonema</taxon>
    </lineage>
</organism>
<comment type="similarity">
    <text evidence="5">Belongs to the Clc family.</text>
</comment>
<evidence type="ECO:0000256" key="4">
    <source>
        <dbReference type="ARBA" id="ARBA00023136"/>
    </source>
</evidence>
<keyword evidence="2 6" id="KW-0812">Transmembrane</keyword>
<proteinExistence type="inferred from homology"/>
<dbReference type="FunFam" id="1.20.140.150:FF:000042">
    <property type="entry name" value="Clc-like protein 2"/>
    <property type="match status" value="1"/>
</dbReference>
<keyword evidence="8" id="KW-1185">Reference proteome</keyword>
<protein>
    <submittedName>
        <fullName evidence="7">Uncharacterized protein</fullName>
    </submittedName>
</protein>
<name>A0A3P7N618_9BILA</name>
<evidence type="ECO:0000313" key="8">
    <source>
        <dbReference type="Proteomes" id="UP000271098"/>
    </source>
</evidence>
<dbReference type="OrthoDB" id="5783969at2759"/>